<dbReference type="AlphaFoldDB" id="A0A0E9SNL1"/>
<evidence type="ECO:0000313" key="1">
    <source>
        <dbReference type="EMBL" id="JAH42240.1"/>
    </source>
</evidence>
<dbReference type="EMBL" id="GBXM01066337">
    <property type="protein sequence ID" value="JAH42240.1"/>
    <property type="molecule type" value="Transcribed_RNA"/>
</dbReference>
<name>A0A0E9SNL1_ANGAN</name>
<reference evidence="1" key="1">
    <citation type="submission" date="2014-11" db="EMBL/GenBank/DDBJ databases">
        <authorList>
            <person name="Amaro Gonzalez C."/>
        </authorList>
    </citation>
    <scope>NUCLEOTIDE SEQUENCE</scope>
</reference>
<sequence>MAQSAFNYEFIFLNASNNLKECSIESTLPPLSLALKRPIKRSVTSKQHHTLIHSCSRSTGQQKQRELFLSVCVWQQQCINN</sequence>
<accession>A0A0E9SNL1</accession>
<proteinExistence type="predicted"/>
<protein>
    <submittedName>
        <fullName evidence="1">Uncharacterized protein</fullName>
    </submittedName>
</protein>
<organism evidence="1">
    <name type="scientific">Anguilla anguilla</name>
    <name type="common">European freshwater eel</name>
    <name type="synonym">Muraena anguilla</name>
    <dbReference type="NCBI Taxonomy" id="7936"/>
    <lineage>
        <taxon>Eukaryota</taxon>
        <taxon>Metazoa</taxon>
        <taxon>Chordata</taxon>
        <taxon>Craniata</taxon>
        <taxon>Vertebrata</taxon>
        <taxon>Euteleostomi</taxon>
        <taxon>Actinopterygii</taxon>
        <taxon>Neopterygii</taxon>
        <taxon>Teleostei</taxon>
        <taxon>Anguilliformes</taxon>
        <taxon>Anguillidae</taxon>
        <taxon>Anguilla</taxon>
    </lineage>
</organism>
<reference evidence="1" key="2">
    <citation type="journal article" date="2015" name="Fish Shellfish Immunol.">
        <title>Early steps in the European eel (Anguilla anguilla)-Vibrio vulnificus interaction in the gills: Role of the RtxA13 toxin.</title>
        <authorList>
            <person name="Callol A."/>
            <person name="Pajuelo D."/>
            <person name="Ebbesson L."/>
            <person name="Teles M."/>
            <person name="MacKenzie S."/>
            <person name="Amaro C."/>
        </authorList>
    </citation>
    <scope>NUCLEOTIDE SEQUENCE</scope>
</reference>